<dbReference type="Pfam" id="PF22701">
    <property type="entry name" value="Mala_s_1-like"/>
    <property type="match status" value="1"/>
</dbReference>
<evidence type="ECO:0008006" key="4">
    <source>
        <dbReference type="Google" id="ProtNLM"/>
    </source>
</evidence>
<accession>A0A316YUT2</accession>
<keyword evidence="3" id="KW-1185">Reference proteome</keyword>
<organism evidence="2 3">
    <name type="scientific">Acaromyces ingoldii</name>
    <dbReference type="NCBI Taxonomy" id="215250"/>
    <lineage>
        <taxon>Eukaryota</taxon>
        <taxon>Fungi</taxon>
        <taxon>Dikarya</taxon>
        <taxon>Basidiomycota</taxon>
        <taxon>Ustilaginomycotina</taxon>
        <taxon>Exobasidiomycetes</taxon>
        <taxon>Exobasidiales</taxon>
        <taxon>Cryptobasidiaceae</taxon>
        <taxon>Acaromyces</taxon>
    </lineage>
</organism>
<sequence>MRTSTFFSFLVAASLSVAAPVPKADVAVEQLGSRATLPDIINVNVKNLYPEDGVYDWDRQIYYQSNLWKGLISTWKRTDSSHFNVKIDGVSSSGDGSQQMAGLSLDNIRGASKLYAVAKPADAFRFDAVHDQGPCSFHSFSLPLSANSKPLWSVDLRPVQAAFQAKYGKRPYGNVASAQDKSGNSYVIFALGAPAIAKVSADGKTVEPWFLENGNGGQRPGYTGVTYLPDIDAIVAFGGPRPLTLFRFSDATPTAHAVTVRGSFGSLDGTEKIKTVPSQNNSGYRLVGAKAPQIYSFASTDGWNSVTFKTFTRNEFNSNSLTSIVEGKNGGQSGIFGTGAYFGEGAHGGRTTFPAYRIDNSLLN</sequence>
<evidence type="ECO:0000313" key="2">
    <source>
        <dbReference type="EMBL" id="PWN93320.1"/>
    </source>
</evidence>
<evidence type="ECO:0000313" key="3">
    <source>
        <dbReference type="Proteomes" id="UP000245768"/>
    </source>
</evidence>
<dbReference type="EMBL" id="KZ819634">
    <property type="protein sequence ID" value="PWN93320.1"/>
    <property type="molecule type" value="Genomic_DNA"/>
</dbReference>
<dbReference type="OrthoDB" id="4434395at2759"/>
<dbReference type="InParanoid" id="A0A316YUT2"/>
<dbReference type="GeneID" id="37042374"/>
<dbReference type="STRING" id="215250.A0A316YUT2"/>
<name>A0A316YUT2_9BASI</name>
<dbReference type="AlphaFoldDB" id="A0A316YUT2"/>
<dbReference type="CDD" id="cd12811">
    <property type="entry name" value="MALA"/>
    <property type="match status" value="1"/>
</dbReference>
<evidence type="ECO:0000256" key="1">
    <source>
        <dbReference type="SAM" id="SignalP"/>
    </source>
</evidence>
<dbReference type="Proteomes" id="UP000245768">
    <property type="component" value="Unassembled WGS sequence"/>
</dbReference>
<reference evidence="2 3" key="1">
    <citation type="journal article" date="2018" name="Mol. Biol. Evol.">
        <title>Broad Genomic Sampling Reveals a Smut Pathogenic Ancestry of the Fungal Clade Ustilaginomycotina.</title>
        <authorList>
            <person name="Kijpornyongpan T."/>
            <person name="Mondo S.J."/>
            <person name="Barry K."/>
            <person name="Sandor L."/>
            <person name="Lee J."/>
            <person name="Lipzen A."/>
            <person name="Pangilinan J."/>
            <person name="LaButti K."/>
            <person name="Hainaut M."/>
            <person name="Henrissat B."/>
            <person name="Grigoriev I.V."/>
            <person name="Spatafora J.W."/>
            <person name="Aime M.C."/>
        </authorList>
    </citation>
    <scope>NUCLEOTIDE SEQUENCE [LARGE SCALE GENOMIC DNA]</scope>
    <source>
        <strain evidence="2 3">MCA 4198</strain>
    </source>
</reference>
<keyword evidence="1" id="KW-0732">Signal</keyword>
<protein>
    <recommendedName>
        <fullName evidence="4">Major allergen Mal f 1</fullName>
    </recommendedName>
</protein>
<proteinExistence type="predicted"/>
<gene>
    <name evidence="2" type="ORF">FA10DRAFT_263982</name>
</gene>
<feature type="signal peptide" evidence="1">
    <location>
        <begin position="1"/>
        <end position="18"/>
    </location>
</feature>
<feature type="chain" id="PRO_5016244677" description="Major allergen Mal f 1" evidence="1">
    <location>
        <begin position="19"/>
        <end position="364"/>
    </location>
</feature>
<dbReference type="InterPro" id="IPR054550">
    <property type="entry name" value="Mala_s_1-like"/>
</dbReference>
<dbReference type="RefSeq" id="XP_025380518.1">
    <property type="nucleotide sequence ID" value="XM_025520458.1"/>
</dbReference>